<dbReference type="InterPro" id="IPR016785">
    <property type="entry name" value="ComGD"/>
</dbReference>
<evidence type="ECO:0000256" key="2">
    <source>
        <dbReference type="ARBA" id="ARBA00023287"/>
    </source>
</evidence>
<evidence type="ECO:0008006" key="6">
    <source>
        <dbReference type="Google" id="ProtNLM"/>
    </source>
</evidence>
<evidence type="ECO:0000313" key="4">
    <source>
        <dbReference type="EMBL" id="RSU14036.1"/>
    </source>
</evidence>
<dbReference type="OrthoDB" id="2199641at2"/>
<dbReference type="RefSeq" id="WP_126807550.1">
    <property type="nucleotide sequence ID" value="NZ_NGKA01000004.1"/>
</dbReference>
<keyword evidence="3" id="KW-0472">Membrane</keyword>
<sequence>MKRYGGFTLIESLLVLLVVSVMLGLPYLSFHRWGERMNAIYFFSEFEAYYHRTQLSAMTSSMPCTIYVKKKEVIFIYRDLAARQQLVSLDLPAEVTTSADFSIQINGTSGNTKDMKSFNFFNTASKETVTYKIQLGSGKLDKEIQKL</sequence>
<name>A0A430B148_9ENTE</name>
<dbReference type="Proteomes" id="UP000287605">
    <property type="component" value="Unassembled WGS sequence"/>
</dbReference>
<evidence type="ECO:0000256" key="1">
    <source>
        <dbReference type="ARBA" id="ARBA00004241"/>
    </source>
</evidence>
<keyword evidence="3" id="KW-1133">Transmembrane helix</keyword>
<keyword evidence="5" id="KW-1185">Reference proteome</keyword>
<comment type="subcellular location">
    <subcellularLocation>
        <location evidence="1">Cell surface</location>
    </subcellularLocation>
</comment>
<dbReference type="NCBIfam" id="NF040982">
    <property type="entry name" value="ComGD"/>
    <property type="match status" value="1"/>
</dbReference>
<gene>
    <name evidence="4" type="ORF">CBF29_03895</name>
</gene>
<evidence type="ECO:0000313" key="5">
    <source>
        <dbReference type="Proteomes" id="UP000287605"/>
    </source>
</evidence>
<keyword evidence="3" id="KW-0812">Transmembrane</keyword>
<reference evidence="4 5" key="1">
    <citation type="submission" date="2017-05" db="EMBL/GenBank/DDBJ databases">
        <title>Vagococcus spp. assemblies.</title>
        <authorList>
            <person name="Gulvik C.A."/>
        </authorList>
    </citation>
    <scope>NUCLEOTIDE SEQUENCE [LARGE SCALE GENOMIC DNA]</scope>
    <source>
        <strain evidence="4 5">CCUG 51432</strain>
    </source>
</reference>
<dbReference type="NCBIfam" id="TIGR02532">
    <property type="entry name" value="IV_pilin_GFxxxE"/>
    <property type="match status" value="1"/>
</dbReference>
<evidence type="ECO:0000256" key="3">
    <source>
        <dbReference type="SAM" id="Phobius"/>
    </source>
</evidence>
<organism evidence="4 5">
    <name type="scientific">Vagococcus elongatus</name>
    <dbReference type="NCBI Taxonomy" id="180344"/>
    <lineage>
        <taxon>Bacteria</taxon>
        <taxon>Bacillati</taxon>
        <taxon>Bacillota</taxon>
        <taxon>Bacilli</taxon>
        <taxon>Lactobacillales</taxon>
        <taxon>Enterococcaceae</taxon>
        <taxon>Vagococcus</taxon>
    </lineage>
</organism>
<dbReference type="AlphaFoldDB" id="A0A430B148"/>
<dbReference type="Pfam" id="PF07963">
    <property type="entry name" value="N_methyl"/>
    <property type="match status" value="1"/>
</dbReference>
<dbReference type="EMBL" id="NGKA01000004">
    <property type="protein sequence ID" value="RSU14036.1"/>
    <property type="molecule type" value="Genomic_DNA"/>
</dbReference>
<keyword evidence="2" id="KW-0178">Competence</keyword>
<protein>
    <recommendedName>
        <fullName evidence="6">Prepilin-type cleavage/methylation domain-containing protein</fullName>
    </recommendedName>
</protein>
<accession>A0A430B148</accession>
<dbReference type="GO" id="GO:0009986">
    <property type="term" value="C:cell surface"/>
    <property type="evidence" value="ECO:0007669"/>
    <property type="project" value="UniProtKB-SubCell"/>
</dbReference>
<dbReference type="InterPro" id="IPR012902">
    <property type="entry name" value="N_methyl_site"/>
</dbReference>
<proteinExistence type="predicted"/>
<feature type="transmembrane region" description="Helical" evidence="3">
    <location>
        <begin position="6"/>
        <end position="28"/>
    </location>
</feature>
<dbReference type="GO" id="GO:0030420">
    <property type="term" value="P:establishment of competence for transformation"/>
    <property type="evidence" value="ECO:0007669"/>
    <property type="project" value="UniProtKB-KW"/>
</dbReference>
<comment type="caution">
    <text evidence="4">The sequence shown here is derived from an EMBL/GenBank/DDBJ whole genome shotgun (WGS) entry which is preliminary data.</text>
</comment>